<dbReference type="GO" id="GO:0005975">
    <property type="term" value="P:carbohydrate metabolic process"/>
    <property type="evidence" value="ECO:0007669"/>
    <property type="project" value="InterPro"/>
</dbReference>
<dbReference type="OrthoDB" id="407355at2759"/>
<feature type="domain" description="NodB homology" evidence="7">
    <location>
        <begin position="56"/>
        <end position="249"/>
    </location>
</feature>
<keyword evidence="2" id="KW-0479">Metal-binding</keyword>
<evidence type="ECO:0000259" key="7">
    <source>
        <dbReference type="PROSITE" id="PS51677"/>
    </source>
</evidence>
<evidence type="ECO:0000256" key="1">
    <source>
        <dbReference type="ARBA" id="ARBA00001941"/>
    </source>
</evidence>
<accession>A0A2T2N3F0</accession>
<dbReference type="Pfam" id="PF01522">
    <property type="entry name" value="Polysacc_deac_1"/>
    <property type="match status" value="1"/>
</dbReference>
<dbReference type="SUPFAM" id="SSF88713">
    <property type="entry name" value="Glycoside hydrolase/deacetylase"/>
    <property type="match status" value="1"/>
</dbReference>
<protein>
    <submittedName>
        <fullName evidence="8">Glycoside hydrolase/deacetylase</fullName>
    </submittedName>
</protein>
<comment type="cofactor">
    <cofactor evidence="1">
        <name>Co(2+)</name>
        <dbReference type="ChEBI" id="CHEBI:48828"/>
    </cofactor>
</comment>
<organism evidence="8 9">
    <name type="scientific">Corynespora cassiicola Philippines</name>
    <dbReference type="NCBI Taxonomy" id="1448308"/>
    <lineage>
        <taxon>Eukaryota</taxon>
        <taxon>Fungi</taxon>
        <taxon>Dikarya</taxon>
        <taxon>Ascomycota</taxon>
        <taxon>Pezizomycotina</taxon>
        <taxon>Dothideomycetes</taxon>
        <taxon>Pleosporomycetidae</taxon>
        <taxon>Pleosporales</taxon>
        <taxon>Corynesporascaceae</taxon>
        <taxon>Corynespora</taxon>
    </lineage>
</organism>
<evidence type="ECO:0000313" key="9">
    <source>
        <dbReference type="Proteomes" id="UP000240883"/>
    </source>
</evidence>
<dbReference type="Proteomes" id="UP000240883">
    <property type="component" value="Unassembled WGS sequence"/>
</dbReference>
<dbReference type="EMBL" id="KZ678151">
    <property type="protein sequence ID" value="PSN59963.1"/>
    <property type="molecule type" value="Genomic_DNA"/>
</dbReference>
<evidence type="ECO:0000256" key="3">
    <source>
        <dbReference type="ARBA" id="ARBA00022729"/>
    </source>
</evidence>
<evidence type="ECO:0000256" key="4">
    <source>
        <dbReference type="ARBA" id="ARBA00022801"/>
    </source>
</evidence>
<dbReference type="Gene3D" id="3.20.20.370">
    <property type="entry name" value="Glycoside hydrolase/deacetylase"/>
    <property type="match status" value="1"/>
</dbReference>
<keyword evidence="6" id="KW-0170">Cobalt</keyword>
<dbReference type="PROSITE" id="PS51677">
    <property type="entry name" value="NODB"/>
    <property type="match status" value="1"/>
</dbReference>
<dbReference type="GO" id="GO:0016810">
    <property type="term" value="F:hydrolase activity, acting on carbon-nitrogen (but not peptide) bonds"/>
    <property type="evidence" value="ECO:0007669"/>
    <property type="project" value="InterPro"/>
</dbReference>
<dbReference type="InterPro" id="IPR002509">
    <property type="entry name" value="NODB_dom"/>
</dbReference>
<keyword evidence="9" id="KW-1185">Reference proteome</keyword>
<evidence type="ECO:0000256" key="2">
    <source>
        <dbReference type="ARBA" id="ARBA00022723"/>
    </source>
</evidence>
<dbReference type="InterPro" id="IPR011330">
    <property type="entry name" value="Glyco_hydro/deAcase_b/a-brl"/>
</dbReference>
<evidence type="ECO:0000256" key="6">
    <source>
        <dbReference type="ARBA" id="ARBA00023285"/>
    </source>
</evidence>
<reference evidence="8 9" key="1">
    <citation type="journal article" date="2018" name="Front. Microbiol.">
        <title>Genome-Wide Analysis of Corynespora cassiicola Leaf Fall Disease Putative Effectors.</title>
        <authorList>
            <person name="Lopez D."/>
            <person name="Ribeiro S."/>
            <person name="Label P."/>
            <person name="Fumanal B."/>
            <person name="Venisse J.S."/>
            <person name="Kohler A."/>
            <person name="de Oliveira R.R."/>
            <person name="Labutti K."/>
            <person name="Lipzen A."/>
            <person name="Lail K."/>
            <person name="Bauer D."/>
            <person name="Ohm R.A."/>
            <person name="Barry K.W."/>
            <person name="Spatafora J."/>
            <person name="Grigoriev I.V."/>
            <person name="Martin F.M."/>
            <person name="Pujade-Renaud V."/>
        </authorList>
    </citation>
    <scope>NUCLEOTIDE SEQUENCE [LARGE SCALE GENOMIC DNA]</scope>
    <source>
        <strain evidence="8 9">Philippines</strain>
    </source>
</reference>
<keyword evidence="3" id="KW-0732">Signal</keyword>
<keyword evidence="5" id="KW-0119">Carbohydrate metabolism</keyword>
<evidence type="ECO:0000256" key="5">
    <source>
        <dbReference type="ARBA" id="ARBA00023277"/>
    </source>
</evidence>
<evidence type="ECO:0000313" key="8">
    <source>
        <dbReference type="EMBL" id="PSN59963.1"/>
    </source>
</evidence>
<keyword evidence="4 8" id="KW-0378">Hydrolase</keyword>
<sequence>MGCSLCYKLVAKCVIFGLILKLLLSRVIQNDFGFPILGENLSQEQDLLYRHCKTPFNVALTFDDNPDDTLPELLKLLGKYNATATFFPNAPYHFERWDLEKHVRAIHANGHQIGDHTWDHLDITTVDETRALLDINRMNSWLNYTLGIRSSYVRPPYGECLRKCQESLDRNGFKAVRWSLDTFDWQNPLSDTANASLEILESWISAQDKLPEDERTGPIVLMHARLHSTIKVIVPTLLEALSARGYRFVSVAECLGYGKEDWYY</sequence>
<gene>
    <name evidence="8" type="ORF">BS50DRAFT_656065</name>
</gene>
<name>A0A2T2N3F0_CORCC</name>
<dbReference type="PANTHER" id="PTHR46471:SF2">
    <property type="entry name" value="CHITIN DEACETYLASE-RELATED"/>
    <property type="match status" value="1"/>
</dbReference>
<dbReference type="GO" id="GO:0046872">
    <property type="term" value="F:metal ion binding"/>
    <property type="evidence" value="ECO:0007669"/>
    <property type="project" value="UniProtKB-KW"/>
</dbReference>
<dbReference type="PANTHER" id="PTHR46471">
    <property type="entry name" value="CHITIN DEACETYLASE"/>
    <property type="match status" value="1"/>
</dbReference>
<dbReference type="AlphaFoldDB" id="A0A2T2N3F0"/>
<proteinExistence type="predicted"/>